<proteinExistence type="predicted"/>
<keyword evidence="3" id="KW-1185">Reference proteome</keyword>
<dbReference type="GO" id="GO:0005737">
    <property type="term" value="C:cytoplasm"/>
    <property type="evidence" value="ECO:0007669"/>
    <property type="project" value="UniProtKB-ARBA"/>
</dbReference>
<dbReference type="GO" id="GO:0030833">
    <property type="term" value="P:regulation of actin filament polymerization"/>
    <property type="evidence" value="ECO:0007669"/>
    <property type="project" value="InterPro"/>
</dbReference>
<dbReference type="EMBL" id="JAOPGA020000163">
    <property type="protein sequence ID" value="KAL0477306.1"/>
    <property type="molecule type" value="Genomic_DNA"/>
</dbReference>
<evidence type="ECO:0000313" key="2">
    <source>
        <dbReference type="EMBL" id="KAL0477306.1"/>
    </source>
</evidence>
<dbReference type="Pfam" id="PF07159">
    <property type="entry name" value="CYRIA-B_Rac1-bd"/>
    <property type="match status" value="1"/>
</dbReference>
<name>A0AAW2YJT7_9EUKA</name>
<accession>A0AAW2YJT7</accession>
<evidence type="ECO:0000313" key="3">
    <source>
        <dbReference type="Proteomes" id="UP001431209"/>
    </source>
</evidence>
<dbReference type="InterPro" id="IPR009828">
    <property type="entry name" value="CYRIA/CYRIB_Rac1-bd"/>
</dbReference>
<dbReference type="PIRSF" id="PIRSF008153">
    <property type="entry name" value="FMR1_interacting"/>
    <property type="match status" value="1"/>
</dbReference>
<reference evidence="2 3" key="1">
    <citation type="submission" date="2024-03" db="EMBL/GenBank/DDBJ databases">
        <title>The Acrasis kona genome and developmental transcriptomes reveal deep origins of eukaryotic multicellular pathways.</title>
        <authorList>
            <person name="Sheikh S."/>
            <person name="Fu C.-J."/>
            <person name="Brown M.W."/>
            <person name="Baldauf S.L."/>
        </authorList>
    </citation>
    <scope>NUCLEOTIDE SEQUENCE [LARGE SCALE GENOMIC DNA]</scope>
    <source>
        <strain evidence="2 3">ATCC MYA-3509</strain>
    </source>
</reference>
<dbReference type="GO" id="GO:0031267">
    <property type="term" value="F:small GTPase binding"/>
    <property type="evidence" value="ECO:0007669"/>
    <property type="project" value="InterPro"/>
</dbReference>
<protein>
    <submittedName>
        <fullName evidence="2">CYFIP1</fullName>
    </submittedName>
</protein>
<feature type="domain" description="CYRIA/CYRIB Rac1 binding" evidence="1">
    <location>
        <begin position="37"/>
        <end position="240"/>
    </location>
</feature>
<sequence>MSDSTKPKTPVGKTYSINTFEKLSNETAMQNIVSVGHEHIQALHGYKSSISGLVQVKGESENKKELYKENLEKLAPNIQKMRELAHFYELMLTTVVGYVENLLNQSEVPNQDQVTCMIEVLDTVIILDALKTWQMGLNNDFSMYRRAIQHVKKDYNMSEDEALRFFLITANNISKGLKNALQQKVNGYEKVLVYVIKCCADRFETKQDHQYLRVAVFCVSMIDSILSDPEKVGAIKKQIKLNKTQKLFLDHPRITLYKELPMNVANILKNCPNFTESAENDKGGGCPLL</sequence>
<dbReference type="PANTHER" id="PTHR12195">
    <property type="entry name" value="CYTOPLASMIC FMR1-INTERACTING PROTEIN-RELATED"/>
    <property type="match status" value="1"/>
</dbReference>
<gene>
    <name evidence="2" type="ORF">AKO1_005295</name>
</gene>
<organism evidence="2 3">
    <name type="scientific">Acrasis kona</name>
    <dbReference type="NCBI Taxonomy" id="1008807"/>
    <lineage>
        <taxon>Eukaryota</taxon>
        <taxon>Discoba</taxon>
        <taxon>Heterolobosea</taxon>
        <taxon>Tetramitia</taxon>
        <taxon>Eutetramitia</taxon>
        <taxon>Acrasidae</taxon>
        <taxon>Acrasis</taxon>
    </lineage>
</organism>
<comment type="caution">
    <text evidence="2">The sequence shown here is derived from an EMBL/GenBank/DDBJ whole genome shotgun (WGS) entry which is preliminary data.</text>
</comment>
<evidence type="ECO:0000259" key="1">
    <source>
        <dbReference type="Pfam" id="PF07159"/>
    </source>
</evidence>
<dbReference type="Proteomes" id="UP001431209">
    <property type="component" value="Unassembled WGS sequence"/>
</dbReference>
<dbReference type="InterPro" id="IPR008081">
    <property type="entry name" value="Cytoplasmic_FMR1-int"/>
</dbReference>
<dbReference type="AlphaFoldDB" id="A0AAW2YJT7"/>